<evidence type="ECO:0000256" key="1">
    <source>
        <dbReference type="SAM" id="MobiDB-lite"/>
    </source>
</evidence>
<accession>D6TDT5</accession>
<evidence type="ECO:0000313" key="4">
    <source>
        <dbReference type="Proteomes" id="UP000004508"/>
    </source>
</evidence>
<dbReference type="AlphaFoldDB" id="D6TDT5"/>
<name>D6TDT5_KTERA</name>
<keyword evidence="2" id="KW-0472">Membrane</keyword>
<keyword evidence="2" id="KW-0812">Transmembrane</keyword>
<protein>
    <recommendedName>
        <fullName evidence="5">DUF4179 domain-containing protein</fullName>
    </recommendedName>
</protein>
<proteinExistence type="predicted"/>
<keyword evidence="2" id="KW-1133">Transmembrane helix</keyword>
<feature type="transmembrane region" description="Helical" evidence="2">
    <location>
        <begin position="27"/>
        <end position="47"/>
    </location>
</feature>
<sequence length="321" mass="35915">MLQSEHPFVEARGKRARATTQRRRKRLSPAFICMIGVTLLVIVGIIYSSAEALNEELFHLPVSQEEGLTQPFLPITQERVIDGYHISLLKAYADVNQVVVLYRIADAKGNPVAAQDLLPTLSAAGQEKLPWLFHAEEECKRLLAGRSAFIFDAARLPVTSGMLRFHLQIKHVPLPASLVQVDDALKVPVPVVDFDFTLPVHAGQSLQVNKSFTRDGETLTLTHLLLTETGARLFLKLSSAHPGQRMQLAEKGVQVQVDTRYFDGFPSMASVSPGETSYLVEDILRDKPGRWVLMARPRFPHSEDVIPLSPTWRISFEMQYP</sequence>
<reference evidence="3 4" key="1">
    <citation type="journal article" date="2011" name="Stand. Genomic Sci.">
        <title>Non-contiguous finished genome sequence and contextual data of the filamentous soil bacterium Ktedonobacter racemifer type strain (SOSP1-21).</title>
        <authorList>
            <person name="Chang Y.J."/>
            <person name="Land M."/>
            <person name="Hauser L."/>
            <person name="Chertkov O."/>
            <person name="Del Rio T.G."/>
            <person name="Nolan M."/>
            <person name="Copeland A."/>
            <person name="Tice H."/>
            <person name="Cheng J.F."/>
            <person name="Lucas S."/>
            <person name="Han C."/>
            <person name="Goodwin L."/>
            <person name="Pitluck S."/>
            <person name="Ivanova N."/>
            <person name="Ovchinikova G."/>
            <person name="Pati A."/>
            <person name="Chen A."/>
            <person name="Palaniappan K."/>
            <person name="Mavromatis K."/>
            <person name="Liolios K."/>
            <person name="Brettin T."/>
            <person name="Fiebig A."/>
            <person name="Rohde M."/>
            <person name="Abt B."/>
            <person name="Goker M."/>
            <person name="Detter J.C."/>
            <person name="Woyke T."/>
            <person name="Bristow J."/>
            <person name="Eisen J.A."/>
            <person name="Markowitz V."/>
            <person name="Hugenholtz P."/>
            <person name="Kyrpides N.C."/>
            <person name="Klenk H.P."/>
            <person name="Lapidus A."/>
        </authorList>
    </citation>
    <scope>NUCLEOTIDE SEQUENCE [LARGE SCALE GENOMIC DNA]</scope>
    <source>
        <strain evidence="4">DSM 44963</strain>
    </source>
</reference>
<evidence type="ECO:0000256" key="2">
    <source>
        <dbReference type="SAM" id="Phobius"/>
    </source>
</evidence>
<evidence type="ECO:0008006" key="5">
    <source>
        <dbReference type="Google" id="ProtNLM"/>
    </source>
</evidence>
<gene>
    <name evidence="3" type="ORF">Krac_11828</name>
</gene>
<organism evidence="3 4">
    <name type="scientific">Ktedonobacter racemifer DSM 44963</name>
    <dbReference type="NCBI Taxonomy" id="485913"/>
    <lineage>
        <taxon>Bacteria</taxon>
        <taxon>Bacillati</taxon>
        <taxon>Chloroflexota</taxon>
        <taxon>Ktedonobacteria</taxon>
        <taxon>Ktedonobacterales</taxon>
        <taxon>Ktedonobacteraceae</taxon>
        <taxon>Ktedonobacter</taxon>
    </lineage>
</organism>
<feature type="region of interest" description="Disordered" evidence="1">
    <location>
        <begin position="1"/>
        <end position="21"/>
    </location>
</feature>
<dbReference type="Proteomes" id="UP000004508">
    <property type="component" value="Unassembled WGS sequence"/>
</dbReference>
<dbReference type="EMBL" id="ADVG01000001">
    <property type="protein sequence ID" value="EFH90217.1"/>
    <property type="molecule type" value="Genomic_DNA"/>
</dbReference>
<comment type="caution">
    <text evidence="3">The sequence shown here is derived from an EMBL/GenBank/DDBJ whole genome shotgun (WGS) entry which is preliminary data.</text>
</comment>
<evidence type="ECO:0000313" key="3">
    <source>
        <dbReference type="EMBL" id="EFH90217.1"/>
    </source>
</evidence>
<dbReference type="InParanoid" id="D6TDT5"/>
<dbReference type="RefSeq" id="WP_007907363.1">
    <property type="nucleotide sequence ID" value="NZ_ADVG01000001.1"/>
</dbReference>
<keyword evidence="4" id="KW-1185">Reference proteome</keyword>